<protein>
    <submittedName>
        <fullName evidence="2">Uncharacterized protein</fullName>
    </submittedName>
</protein>
<feature type="non-terminal residue" evidence="2">
    <location>
        <position position="1"/>
    </location>
</feature>
<proteinExistence type="predicted"/>
<feature type="region of interest" description="Disordered" evidence="1">
    <location>
        <begin position="186"/>
        <end position="232"/>
    </location>
</feature>
<gene>
    <name evidence="2" type="ORF">AVDCRST_MAG27-2747</name>
</gene>
<evidence type="ECO:0000313" key="2">
    <source>
        <dbReference type="EMBL" id="CAA9254675.1"/>
    </source>
</evidence>
<organism evidence="2">
    <name type="scientific">uncultured Craurococcus sp</name>
    <dbReference type="NCBI Taxonomy" id="1135998"/>
    <lineage>
        <taxon>Bacteria</taxon>
        <taxon>Pseudomonadati</taxon>
        <taxon>Pseudomonadota</taxon>
        <taxon>Alphaproteobacteria</taxon>
        <taxon>Acetobacterales</taxon>
        <taxon>Acetobacteraceae</taxon>
        <taxon>Craurococcus</taxon>
        <taxon>environmental samples</taxon>
    </lineage>
</organism>
<accession>A0A6J4IK21</accession>
<evidence type="ECO:0000256" key="1">
    <source>
        <dbReference type="SAM" id="MobiDB-lite"/>
    </source>
</evidence>
<reference evidence="2" key="1">
    <citation type="submission" date="2020-02" db="EMBL/GenBank/DDBJ databases">
        <authorList>
            <person name="Meier V. D."/>
        </authorList>
    </citation>
    <scope>NUCLEOTIDE SEQUENCE</scope>
    <source>
        <strain evidence="2">AVDCRST_MAG27</strain>
    </source>
</reference>
<feature type="compositionally biased region" description="Low complexity" evidence="1">
    <location>
        <begin position="213"/>
        <end position="223"/>
    </location>
</feature>
<dbReference type="AlphaFoldDB" id="A0A6J4IK21"/>
<feature type="non-terminal residue" evidence="2">
    <location>
        <position position="232"/>
    </location>
</feature>
<feature type="region of interest" description="Disordered" evidence="1">
    <location>
        <begin position="107"/>
        <end position="147"/>
    </location>
</feature>
<dbReference type="EMBL" id="CADCTD010000093">
    <property type="protein sequence ID" value="CAA9254675.1"/>
    <property type="molecule type" value="Genomic_DNA"/>
</dbReference>
<feature type="region of interest" description="Disordered" evidence="1">
    <location>
        <begin position="1"/>
        <end position="59"/>
    </location>
</feature>
<sequence length="232" mass="23774">APARPLPRPPRRRTGPGPGPGPGGSVAGLPARHTRSRARLRPAAGAPPGDRPGRDGAWRSPLGAVRALALELECRGRGPCRADAGGGHRRGFRLARARPALGRYRLHAGKPALPSGGLPQRGGGLRPGDEHPLRGPLPAGTAGADGELGGFHRAVPFRRPGAWRGIPAAGGAGAARGGLGQWRQRASLRPEPGRALRRGAAAGARRQAGRGRGAAAAGLLGRQPRFGTRTRV</sequence>
<name>A0A6J4IK21_9PROT</name>